<keyword evidence="2" id="KW-0812">Transmembrane</keyword>
<dbReference type="PANTHER" id="PTHR13683">
    <property type="entry name" value="ASPARTYL PROTEASES"/>
    <property type="match status" value="1"/>
</dbReference>
<dbReference type="GO" id="GO:0006508">
    <property type="term" value="P:proteolysis"/>
    <property type="evidence" value="ECO:0007669"/>
    <property type="project" value="InterPro"/>
</dbReference>
<feature type="transmembrane region" description="Helical" evidence="2">
    <location>
        <begin position="119"/>
        <end position="140"/>
    </location>
</feature>
<dbReference type="InterPro" id="IPR021109">
    <property type="entry name" value="Peptidase_aspartic_dom_sf"/>
</dbReference>
<dbReference type="Gramene" id="QL10p026154:mrna">
    <property type="protein sequence ID" value="QL10p026154:mrna"/>
    <property type="gene ID" value="QL10p026154"/>
</dbReference>
<evidence type="ECO:0000256" key="1">
    <source>
        <dbReference type="ARBA" id="ARBA00007447"/>
    </source>
</evidence>
<comment type="similarity">
    <text evidence="1">Belongs to the peptidase A1 family.</text>
</comment>
<keyword evidence="5" id="KW-1185">Reference proteome</keyword>
<accession>A0A7N2MR71</accession>
<protein>
    <recommendedName>
        <fullName evidence="3">Peptidase A1 domain-containing protein</fullName>
    </recommendedName>
</protein>
<dbReference type="SUPFAM" id="SSF50630">
    <property type="entry name" value="Acid proteases"/>
    <property type="match status" value="1"/>
</dbReference>
<dbReference type="Gene3D" id="2.40.70.10">
    <property type="entry name" value="Acid Proteases"/>
    <property type="match status" value="1"/>
</dbReference>
<evidence type="ECO:0000313" key="4">
    <source>
        <dbReference type="EnsemblPlants" id="QL10p026154:mrna"/>
    </source>
</evidence>
<keyword evidence="2" id="KW-0472">Membrane</keyword>
<dbReference type="EnsemblPlants" id="QL10p026154:mrna">
    <property type="protein sequence ID" value="QL10p026154:mrna"/>
    <property type="gene ID" value="QL10p026154"/>
</dbReference>
<sequence length="172" mass="18867">MEDSLFLLKFCKSAVVVSGERLGSGSRAIAEAGIGTPQNYWFSTGIGIFLKHQLLYFAKLGLRSPPKDYYVQVDTRSDILWVNCVDCKSCPKKSGLGVCASNFSFKLNFSVSLLKDGSLISWGVVLVCNIVLNLCGYILCLQFGRDSNEPSNNSLESALLICFPLFLPHPTI</sequence>
<dbReference type="Proteomes" id="UP000594261">
    <property type="component" value="Chromosome 10"/>
</dbReference>
<proteinExistence type="inferred from homology"/>
<dbReference type="InterPro" id="IPR032861">
    <property type="entry name" value="TAXi_N"/>
</dbReference>
<feature type="domain" description="Peptidase A1" evidence="3">
    <location>
        <begin position="56"/>
        <end position="172"/>
    </location>
</feature>
<evidence type="ECO:0000313" key="5">
    <source>
        <dbReference type="Proteomes" id="UP000594261"/>
    </source>
</evidence>
<dbReference type="AlphaFoldDB" id="A0A7N2MR71"/>
<dbReference type="InParanoid" id="A0A7N2MR71"/>
<dbReference type="GO" id="GO:0004190">
    <property type="term" value="F:aspartic-type endopeptidase activity"/>
    <property type="evidence" value="ECO:0007669"/>
    <property type="project" value="InterPro"/>
</dbReference>
<dbReference type="PROSITE" id="PS51767">
    <property type="entry name" value="PEPTIDASE_A1"/>
    <property type="match status" value="1"/>
</dbReference>
<dbReference type="EMBL" id="LRBV02000010">
    <property type="status" value="NOT_ANNOTATED_CDS"/>
    <property type="molecule type" value="Genomic_DNA"/>
</dbReference>
<name>A0A7N2MR71_QUELO</name>
<evidence type="ECO:0000256" key="2">
    <source>
        <dbReference type="SAM" id="Phobius"/>
    </source>
</evidence>
<evidence type="ECO:0000259" key="3">
    <source>
        <dbReference type="PROSITE" id="PS51767"/>
    </source>
</evidence>
<dbReference type="Pfam" id="PF14543">
    <property type="entry name" value="TAXi_N"/>
    <property type="match status" value="1"/>
</dbReference>
<organism evidence="4 5">
    <name type="scientific">Quercus lobata</name>
    <name type="common">Valley oak</name>
    <dbReference type="NCBI Taxonomy" id="97700"/>
    <lineage>
        <taxon>Eukaryota</taxon>
        <taxon>Viridiplantae</taxon>
        <taxon>Streptophyta</taxon>
        <taxon>Embryophyta</taxon>
        <taxon>Tracheophyta</taxon>
        <taxon>Spermatophyta</taxon>
        <taxon>Magnoliopsida</taxon>
        <taxon>eudicotyledons</taxon>
        <taxon>Gunneridae</taxon>
        <taxon>Pentapetalae</taxon>
        <taxon>rosids</taxon>
        <taxon>fabids</taxon>
        <taxon>Fagales</taxon>
        <taxon>Fagaceae</taxon>
        <taxon>Quercus</taxon>
    </lineage>
</organism>
<reference evidence="4 5" key="1">
    <citation type="journal article" date="2016" name="G3 (Bethesda)">
        <title>First Draft Assembly and Annotation of the Genome of a California Endemic Oak Quercus lobata Nee (Fagaceae).</title>
        <authorList>
            <person name="Sork V.L."/>
            <person name="Fitz-Gibbon S.T."/>
            <person name="Puiu D."/>
            <person name="Crepeau M."/>
            <person name="Gugger P.F."/>
            <person name="Sherman R."/>
            <person name="Stevens K."/>
            <person name="Langley C.H."/>
            <person name="Pellegrini M."/>
            <person name="Salzberg S.L."/>
        </authorList>
    </citation>
    <scope>NUCLEOTIDE SEQUENCE [LARGE SCALE GENOMIC DNA]</scope>
    <source>
        <strain evidence="4 5">cv. SW786</strain>
    </source>
</reference>
<keyword evidence="2" id="KW-1133">Transmembrane helix</keyword>
<dbReference type="InterPro" id="IPR033121">
    <property type="entry name" value="PEPTIDASE_A1"/>
</dbReference>
<reference evidence="4" key="2">
    <citation type="submission" date="2021-01" db="UniProtKB">
        <authorList>
            <consortium name="EnsemblPlants"/>
        </authorList>
    </citation>
    <scope>IDENTIFICATION</scope>
</reference>
<dbReference type="PANTHER" id="PTHR13683:SF768">
    <property type="entry name" value="EUKARYOTIC ASPARTYL PROTEASE FAMILY PROTEIN"/>
    <property type="match status" value="1"/>
</dbReference>
<dbReference type="InterPro" id="IPR001461">
    <property type="entry name" value="Aspartic_peptidase_A1"/>
</dbReference>